<evidence type="ECO:0000256" key="1">
    <source>
        <dbReference type="ARBA" id="ARBA00001947"/>
    </source>
</evidence>
<keyword evidence="4" id="KW-0560">Oxidoreductase</keyword>
<dbReference type="InterPro" id="IPR011032">
    <property type="entry name" value="GroES-like_sf"/>
</dbReference>
<comment type="cofactor">
    <cofactor evidence="1 5">
        <name>Zn(2+)</name>
        <dbReference type="ChEBI" id="CHEBI:29105"/>
    </cofactor>
</comment>
<dbReference type="PROSITE" id="PS00059">
    <property type="entry name" value="ADH_ZINC"/>
    <property type="match status" value="1"/>
</dbReference>
<dbReference type="PANTHER" id="PTHR43401">
    <property type="entry name" value="L-THREONINE 3-DEHYDROGENASE"/>
    <property type="match status" value="1"/>
</dbReference>
<dbReference type="InterPro" id="IPR013149">
    <property type="entry name" value="ADH-like_C"/>
</dbReference>
<evidence type="ECO:0000313" key="9">
    <source>
        <dbReference type="EMBL" id="MFB9679726.1"/>
    </source>
</evidence>
<evidence type="ECO:0000259" key="7">
    <source>
        <dbReference type="Pfam" id="PF00107"/>
    </source>
</evidence>
<gene>
    <name evidence="9" type="ORF">ACFFRH_29940</name>
</gene>
<dbReference type="RefSeq" id="WP_344745998.1">
    <property type="nucleotide sequence ID" value="NZ_BAAAWW010000081.1"/>
</dbReference>
<keyword evidence="10" id="KW-1185">Reference proteome</keyword>
<reference evidence="9 10" key="1">
    <citation type="submission" date="2024-09" db="EMBL/GenBank/DDBJ databases">
        <authorList>
            <person name="Sun Q."/>
            <person name="Mori K."/>
        </authorList>
    </citation>
    <scope>NUCLEOTIDE SEQUENCE [LARGE SCALE GENOMIC DNA]</scope>
    <source>
        <strain evidence="9 10">JCM 3028</strain>
    </source>
</reference>
<feature type="domain" description="Alcohol dehydrogenase-like C-terminal" evidence="7">
    <location>
        <begin position="180"/>
        <end position="284"/>
    </location>
</feature>
<dbReference type="Pfam" id="PF08240">
    <property type="entry name" value="ADH_N"/>
    <property type="match status" value="1"/>
</dbReference>
<comment type="caution">
    <text evidence="9">The sequence shown here is derived from an EMBL/GenBank/DDBJ whole genome shotgun (WGS) entry which is preliminary data.</text>
</comment>
<accession>A0ABV5TN90</accession>
<name>A0ABV5TN90_9ACTN</name>
<dbReference type="InterPro" id="IPR002328">
    <property type="entry name" value="ADH_Zn_CS"/>
</dbReference>
<feature type="domain" description="Alcohol dehydrogenase-like N-terminal" evidence="8">
    <location>
        <begin position="23"/>
        <end position="141"/>
    </location>
</feature>
<dbReference type="Gene3D" id="3.40.50.720">
    <property type="entry name" value="NAD(P)-binding Rossmann-like Domain"/>
    <property type="match status" value="1"/>
</dbReference>
<comment type="similarity">
    <text evidence="5">Belongs to the zinc-containing alcohol dehydrogenase family.</text>
</comment>
<evidence type="ECO:0000256" key="4">
    <source>
        <dbReference type="ARBA" id="ARBA00023002"/>
    </source>
</evidence>
<dbReference type="PANTHER" id="PTHR43401:SF2">
    <property type="entry name" value="L-THREONINE 3-DEHYDROGENASE"/>
    <property type="match status" value="1"/>
</dbReference>
<keyword evidence="2 5" id="KW-0479">Metal-binding</keyword>
<evidence type="ECO:0000256" key="3">
    <source>
        <dbReference type="ARBA" id="ARBA00022833"/>
    </source>
</evidence>
<keyword evidence="3 5" id="KW-0862">Zinc</keyword>
<dbReference type="Gene3D" id="3.90.180.10">
    <property type="entry name" value="Medium-chain alcohol dehydrogenases, catalytic domain"/>
    <property type="match status" value="1"/>
</dbReference>
<dbReference type="InterPro" id="IPR013154">
    <property type="entry name" value="ADH-like_N"/>
</dbReference>
<evidence type="ECO:0000256" key="2">
    <source>
        <dbReference type="ARBA" id="ARBA00022723"/>
    </source>
</evidence>
<dbReference type="SUPFAM" id="SSF51735">
    <property type="entry name" value="NAD(P)-binding Rossmann-fold domains"/>
    <property type="match status" value="1"/>
</dbReference>
<evidence type="ECO:0000256" key="5">
    <source>
        <dbReference type="RuleBase" id="RU361277"/>
    </source>
</evidence>
<dbReference type="InterPro" id="IPR036291">
    <property type="entry name" value="NAD(P)-bd_dom_sf"/>
</dbReference>
<evidence type="ECO:0000259" key="8">
    <source>
        <dbReference type="Pfam" id="PF08240"/>
    </source>
</evidence>
<evidence type="ECO:0000313" key="10">
    <source>
        <dbReference type="Proteomes" id="UP001589610"/>
    </source>
</evidence>
<dbReference type="SUPFAM" id="SSF50129">
    <property type="entry name" value="GroES-like"/>
    <property type="match status" value="1"/>
</dbReference>
<sequence length="338" mass="34820">MRAFVVTGPRRFAVLDVEPPVPGPGQVVVDVERAGVCGTDMEFFSGEMAYLKEKDNARYPIRLGHEWCGMVSAVGEGVDGGWIGTRVTGDTMLGCGRCRRCLGGLQHVCEDRFEIGIRGGWPGALAERLPVPVTALHVLPDTVDAVAGAMVEPGGNALRAVEAANLSPGDRLLVLGPGTIGLLAARFALAHGAEVHVMGLSEPSLEFARGLGAHGAWTSDKLPDLPFDAVIDAANAPGLPSLAVDLVEPGKRVVYIGLAPTPSAVDTRMLVLKDVTAVGILSASPGLAGAIEHYASGAVDPRPLVAAVVGLDEVGEILSGSRPAGAGPGPKIHVDPRA</sequence>
<proteinExistence type="inferred from homology"/>
<dbReference type="InterPro" id="IPR050129">
    <property type="entry name" value="Zn_alcohol_dh"/>
</dbReference>
<organism evidence="9 10">
    <name type="scientific">Streptosporangium vulgare</name>
    <dbReference type="NCBI Taxonomy" id="46190"/>
    <lineage>
        <taxon>Bacteria</taxon>
        <taxon>Bacillati</taxon>
        <taxon>Actinomycetota</taxon>
        <taxon>Actinomycetes</taxon>
        <taxon>Streptosporangiales</taxon>
        <taxon>Streptosporangiaceae</taxon>
        <taxon>Streptosporangium</taxon>
    </lineage>
</organism>
<protein>
    <submittedName>
        <fullName evidence="9">Zinc-binding dehydrogenase</fullName>
    </submittedName>
</protein>
<feature type="region of interest" description="Disordered" evidence="6">
    <location>
        <begin position="319"/>
        <end position="338"/>
    </location>
</feature>
<dbReference type="Proteomes" id="UP001589610">
    <property type="component" value="Unassembled WGS sequence"/>
</dbReference>
<dbReference type="Pfam" id="PF00107">
    <property type="entry name" value="ADH_zinc_N"/>
    <property type="match status" value="1"/>
</dbReference>
<dbReference type="EMBL" id="JBHMBS010000017">
    <property type="protein sequence ID" value="MFB9679726.1"/>
    <property type="molecule type" value="Genomic_DNA"/>
</dbReference>
<evidence type="ECO:0000256" key="6">
    <source>
        <dbReference type="SAM" id="MobiDB-lite"/>
    </source>
</evidence>